<name>A0A1I0N2U8_9BACT</name>
<protein>
    <submittedName>
        <fullName evidence="3">Gliding motility-associated protein GldL</fullName>
    </submittedName>
</protein>
<keyword evidence="1" id="KW-0812">Transmembrane</keyword>
<evidence type="ECO:0000256" key="1">
    <source>
        <dbReference type="SAM" id="Phobius"/>
    </source>
</evidence>
<dbReference type="STRING" id="1267423.SAMN05216290_0849"/>
<feature type="domain" description="Gliding motility protein GldL-like N-terminal" evidence="2">
    <location>
        <begin position="20"/>
        <end position="70"/>
    </location>
</feature>
<feature type="transmembrane region" description="Helical" evidence="1">
    <location>
        <begin position="42"/>
        <end position="62"/>
    </location>
</feature>
<dbReference type="NCBIfam" id="TIGR03513">
    <property type="entry name" value="GldL_gliding"/>
    <property type="match status" value="1"/>
</dbReference>
<accession>A0A1I0N2U8</accession>
<dbReference type="OrthoDB" id="1466660at2"/>
<dbReference type="RefSeq" id="WP_090257182.1">
    <property type="nucleotide sequence ID" value="NZ_FOIR01000001.1"/>
</dbReference>
<evidence type="ECO:0000313" key="4">
    <source>
        <dbReference type="Proteomes" id="UP000199437"/>
    </source>
</evidence>
<dbReference type="Proteomes" id="UP000199437">
    <property type="component" value="Unassembled WGS sequence"/>
</dbReference>
<reference evidence="4" key="1">
    <citation type="submission" date="2016-10" db="EMBL/GenBank/DDBJ databases">
        <authorList>
            <person name="Varghese N."/>
            <person name="Submissions S."/>
        </authorList>
    </citation>
    <scope>NUCLEOTIDE SEQUENCE [LARGE SCALE GENOMIC DNA]</scope>
    <source>
        <strain evidence="4">CGMCC 1.12402</strain>
    </source>
</reference>
<proteinExistence type="predicted"/>
<dbReference type="Pfam" id="PF22827">
    <property type="entry name" value="GldL_N"/>
    <property type="match status" value="1"/>
</dbReference>
<sequence>MADSNNSFTSKFYGDIMPKIYGLGAAVVIVGAMFKLNGWAGATTMLIIGLGVEALIFAFSAFEPKATDYTKLLYEGSAKPNGKASSDDDVSFKKLLQEGALKKEDLQQLKAGFGTLAANAKEMADMTNATVATNEYAKSAKSAAGSLAKIDQSSGAAAAAFAEVATSVKGSSTNQTQLKTASEQYLGQLNQATEGLKAMTAMYKSEFADTDSVKKYFEAYMKNMESAIEGATKSSKEMEKFQAQLTKLNANVGALNGVYGAMLGAMKQVNNQ</sequence>
<gene>
    <name evidence="3" type="ORF">SAMN05216290_0849</name>
</gene>
<evidence type="ECO:0000259" key="2">
    <source>
        <dbReference type="Pfam" id="PF22827"/>
    </source>
</evidence>
<dbReference type="AlphaFoldDB" id="A0A1I0N2U8"/>
<keyword evidence="1" id="KW-0472">Membrane</keyword>
<dbReference type="InterPro" id="IPR019852">
    <property type="entry name" value="Motility-assoc_prot_GldL"/>
</dbReference>
<keyword evidence="1" id="KW-1133">Transmembrane helix</keyword>
<keyword evidence="4" id="KW-1185">Reference proteome</keyword>
<feature type="transmembrane region" description="Helical" evidence="1">
    <location>
        <begin position="20"/>
        <end position="36"/>
    </location>
</feature>
<dbReference type="EMBL" id="FOIR01000001">
    <property type="protein sequence ID" value="SEV94678.1"/>
    <property type="molecule type" value="Genomic_DNA"/>
</dbReference>
<organism evidence="3 4">
    <name type="scientific">Roseivirga pacifica</name>
    <dbReference type="NCBI Taxonomy" id="1267423"/>
    <lineage>
        <taxon>Bacteria</taxon>
        <taxon>Pseudomonadati</taxon>
        <taxon>Bacteroidota</taxon>
        <taxon>Cytophagia</taxon>
        <taxon>Cytophagales</taxon>
        <taxon>Roseivirgaceae</taxon>
        <taxon>Roseivirga</taxon>
    </lineage>
</organism>
<dbReference type="InterPro" id="IPR055087">
    <property type="entry name" value="GldL-like_N"/>
</dbReference>
<evidence type="ECO:0000313" key="3">
    <source>
        <dbReference type="EMBL" id="SEV94678.1"/>
    </source>
</evidence>
<dbReference type="GeneID" id="99985587"/>